<sequence>MDFDTAVKLNIYDTLARTARTPTTLDVARALNAPVAEVEAAFRRLHEKRLLVPEPGDPSRIRMAPPFSGVETGFHVRSGDRAGTWR</sequence>
<protein>
    <submittedName>
        <fullName evidence="1">Uncharacterized protein</fullName>
    </submittedName>
</protein>
<dbReference type="Gene3D" id="3.30.450.410">
    <property type="match status" value="1"/>
</dbReference>
<gene>
    <name evidence="1" type="ORF">E6K72_11570</name>
</gene>
<evidence type="ECO:0000313" key="2">
    <source>
        <dbReference type="Proteomes" id="UP000317716"/>
    </source>
</evidence>
<name>A0A538SFY8_UNCEI</name>
<dbReference type="InterPro" id="IPR053717">
    <property type="entry name" value="MerB_lyase_sf"/>
</dbReference>
<dbReference type="Proteomes" id="UP000317716">
    <property type="component" value="Unassembled WGS sequence"/>
</dbReference>
<comment type="caution">
    <text evidence="1">The sequence shown here is derived from an EMBL/GenBank/DDBJ whole genome shotgun (WGS) entry which is preliminary data.</text>
</comment>
<dbReference type="AlphaFoldDB" id="A0A538SFY8"/>
<reference evidence="1 2" key="1">
    <citation type="journal article" date="2019" name="Nat. Microbiol.">
        <title>Mediterranean grassland soil C-N compound turnover is dependent on rainfall and depth, and is mediated by genomically divergent microorganisms.</title>
        <authorList>
            <person name="Diamond S."/>
            <person name="Andeer P.F."/>
            <person name="Li Z."/>
            <person name="Crits-Christoph A."/>
            <person name="Burstein D."/>
            <person name="Anantharaman K."/>
            <person name="Lane K.R."/>
            <person name="Thomas B.C."/>
            <person name="Pan C."/>
            <person name="Northen T.R."/>
            <person name="Banfield J.F."/>
        </authorList>
    </citation>
    <scope>NUCLEOTIDE SEQUENCE [LARGE SCALE GENOMIC DNA]</scope>
    <source>
        <strain evidence="1">WS_2</strain>
    </source>
</reference>
<dbReference type="EMBL" id="VBOS01000417">
    <property type="protein sequence ID" value="TMQ50291.1"/>
    <property type="molecule type" value="Genomic_DNA"/>
</dbReference>
<accession>A0A538SFY8</accession>
<organism evidence="1 2">
    <name type="scientific">Eiseniibacteriota bacterium</name>
    <dbReference type="NCBI Taxonomy" id="2212470"/>
    <lineage>
        <taxon>Bacteria</taxon>
        <taxon>Candidatus Eiseniibacteriota</taxon>
    </lineage>
</organism>
<evidence type="ECO:0000313" key="1">
    <source>
        <dbReference type="EMBL" id="TMQ50291.1"/>
    </source>
</evidence>
<proteinExistence type="predicted"/>